<dbReference type="EMBL" id="JBHMDY010000004">
    <property type="protein sequence ID" value="MFB9259243.1"/>
    <property type="molecule type" value="Genomic_DNA"/>
</dbReference>
<name>A0ABV5JNG8_9ACTN</name>
<dbReference type="SMART" id="SM00507">
    <property type="entry name" value="HNHc"/>
    <property type="match status" value="1"/>
</dbReference>
<evidence type="ECO:0000256" key="1">
    <source>
        <dbReference type="SAM" id="MobiDB-lite"/>
    </source>
</evidence>
<evidence type="ECO:0000259" key="2">
    <source>
        <dbReference type="SMART" id="SM00507"/>
    </source>
</evidence>
<dbReference type="RefSeq" id="WP_380023161.1">
    <property type="nucleotide sequence ID" value="NZ_JBHMDY010000004.1"/>
</dbReference>
<gene>
    <name evidence="3" type="ORF">ACFFVD_05450</name>
</gene>
<evidence type="ECO:0000313" key="3">
    <source>
        <dbReference type="EMBL" id="MFB9259243.1"/>
    </source>
</evidence>
<reference evidence="3 4" key="1">
    <citation type="submission" date="2024-09" db="EMBL/GenBank/DDBJ databases">
        <authorList>
            <person name="Sun Q."/>
            <person name="Mori K."/>
        </authorList>
    </citation>
    <scope>NUCLEOTIDE SEQUENCE [LARGE SCALE GENOMIC DNA]</scope>
    <source>
        <strain evidence="3 4">CCM 7659</strain>
    </source>
</reference>
<dbReference type="CDD" id="cd00085">
    <property type="entry name" value="HNHc"/>
    <property type="match status" value="1"/>
</dbReference>
<accession>A0ABV5JNG8</accession>
<feature type="compositionally biased region" description="Basic and acidic residues" evidence="1">
    <location>
        <begin position="218"/>
        <end position="234"/>
    </location>
</feature>
<feature type="compositionally biased region" description="Low complexity" evidence="1">
    <location>
        <begin position="20"/>
        <end position="31"/>
    </location>
</feature>
<feature type="region of interest" description="Disordered" evidence="1">
    <location>
        <begin position="1"/>
        <end position="33"/>
    </location>
</feature>
<proteinExistence type="predicted"/>
<keyword evidence="4" id="KW-1185">Reference proteome</keyword>
<dbReference type="InterPro" id="IPR003870">
    <property type="entry name" value="DUF222"/>
</dbReference>
<feature type="region of interest" description="Disordered" evidence="1">
    <location>
        <begin position="218"/>
        <end position="240"/>
    </location>
</feature>
<sequence>MRRGERDTDGPGGEGARSVGGAFPAGAAASADTHPLGDAALTADEARHKASAPLSGGAPVEFALSLLEAAVEALRTAGWDERDADQLADAVMRTEVAGRRLEATGSLATADLAALHRHKGRKPGGVAAMLAEKLGLARGTIHGRIEAGGRQATPAGRAAVRGEITSEHERIIAKAVKTLPGKMGGAAIVRFAEELTEFARTHAPADLRTEANRRLAELAPDKGKDREEHQERQRSARLGAVRSDGTSTLTMTLTPRARALVERALADFGGPGGAIACEPGTDTREPEQRAHDALVHQWALGSTVDKARQKGIASIVVRLTPEQLEDPGALVRTDSGTQLSVRQAVSMAGSMPWFVSLLRDGCEELHRIDVDGHPERRLASAIQRLVLYSAHGGCTFPGCTVPARRTQFHHVQEWSQGGPTTVANGALGCHVHHGFVGDSPASWKTIVNPDSPGRCTWVPPGTDRLTDA</sequence>
<comment type="caution">
    <text evidence="3">The sequence shown here is derived from an EMBL/GenBank/DDBJ whole genome shotgun (WGS) entry which is preliminary data.</text>
</comment>
<dbReference type="InterPro" id="IPR003615">
    <property type="entry name" value="HNH_nuc"/>
</dbReference>
<evidence type="ECO:0000313" key="4">
    <source>
        <dbReference type="Proteomes" id="UP001589700"/>
    </source>
</evidence>
<organism evidence="3 4">
    <name type="scientific">Dietzia aerolata</name>
    <dbReference type="NCBI Taxonomy" id="595984"/>
    <lineage>
        <taxon>Bacteria</taxon>
        <taxon>Bacillati</taxon>
        <taxon>Actinomycetota</taxon>
        <taxon>Actinomycetes</taxon>
        <taxon>Mycobacteriales</taxon>
        <taxon>Dietziaceae</taxon>
        <taxon>Dietzia</taxon>
    </lineage>
</organism>
<feature type="domain" description="HNH nuclease" evidence="2">
    <location>
        <begin position="382"/>
        <end position="434"/>
    </location>
</feature>
<protein>
    <submittedName>
        <fullName evidence="3">DUF222 domain-containing protein</fullName>
    </submittedName>
</protein>
<dbReference type="Proteomes" id="UP001589700">
    <property type="component" value="Unassembled WGS sequence"/>
</dbReference>
<dbReference type="Pfam" id="PF02720">
    <property type="entry name" value="DUF222"/>
    <property type="match status" value="1"/>
</dbReference>